<comment type="subcellular location">
    <subcellularLocation>
        <location evidence="2">Cell membrane</location>
        <topology evidence="2">Lipid-anchor</topology>
        <topology evidence="2">GPI-anchor</topology>
    </subcellularLocation>
</comment>
<organism evidence="10 11">
    <name type="scientific">Trypanosoma congolense (strain IL3000)</name>
    <dbReference type="NCBI Taxonomy" id="1068625"/>
    <lineage>
        <taxon>Eukaryota</taxon>
        <taxon>Discoba</taxon>
        <taxon>Euglenozoa</taxon>
        <taxon>Kinetoplastea</taxon>
        <taxon>Metakinetoplastina</taxon>
        <taxon>Trypanosomatida</taxon>
        <taxon>Trypanosomatidae</taxon>
        <taxon>Trypanosoma</taxon>
        <taxon>Nannomonas</taxon>
    </lineage>
</organism>
<dbReference type="VEuPathDB" id="TriTrypDB:TcIL3000_0_23250"/>
<dbReference type="InterPro" id="IPR025932">
    <property type="entry name" value="Trypano_VSG_B_N_dom"/>
</dbReference>
<evidence type="ECO:0000256" key="1">
    <source>
        <dbReference type="ARBA" id="ARBA00002523"/>
    </source>
</evidence>
<keyword evidence="4" id="KW-0336">GPI-anchor</keyword>
<keyword evidence="7" id="KW-0325">Glycoprotein</keyword>
<feature type="non-terminal residue" evidence="10">
    <location>
        <position position="1"/>
    </location>
</feature>
<evidence type="ECO:0000313" key="10">
    <source>
        <dbReference type="EMBL" id="CCD17508.1"/>
    </source>
</evidence>
<reference evidence="10 11" key="2">
    <citation type="journal article" date="2012" name="Proc. Natl. Acad. Sci. U.S.A.">
        <title>Antigenic diversity is generated by distinct evolutionary mechanisms in African trypanosome species.</title>
        <authorList>
            <person name="Jackson A.P."/>
            <person name="Berry A."/>
            <person name="Aslett M."/>
            <person name="Allison H.C."/>
            <person name="Burton P."/>
            <person name="Vavrova-Anderson J."/>
            <person name="Brown R."/>
            <person name="Browne H."/>
            <person name="Corton N."/>
            <person name="Hauser H."/>
            <person name="Gamble J."/>
            <person name="Gilderthorp R."/>
            <person name="Marcello L."/>
            <person name="McQuillan J."/>
            <person name="Otto T.D."/>
            <person name="Quail M.A."/>
            <person name="Sanders M.J."/>
            <person name="van Tonder A."/>
            <person name="Ginger M.L."/>
            <person name="Field M.C."/>
            <person name="Barry J.D."/>
            <person name="Hertz-Fowler C."/>
            <person name="Berriman M."/>
        </authorList>
    </citation>
    <scope>NUCLEOTIDE SEQUENCE [LARGE SCALE GENOMIC DNA]</scope>
    <source>
        <strain evidence="10 11">IL3000</strain>
    </source>
</reference>
<sequence>SLQKAVEVNKKIEEARLSAAQGIFGDDVKDVPREEGKLTGFLGNTESIFVSNVSANESCGNSAGKSVGKSLINDLFCLCVGEGNPDGKSEPPCHMSILPPKKKGNNGVWTQMKCKKDEDKPLNLTESLVKIEKVCRISLRKTKLTKNIPDLLVEFLGMIGKGDEKVKTNKERKIFGQSGRQAGRGQVTECTGTGVTGNSGQPDYHNDKMCVDYKNNLNGENNYDIPWHKKFTEAFGRINEAKALEDVILQNHAEILLLKSKAWIAYSREKEDETTNLDDMNVSHLFDGSRILYTISFSLLFLIL</sequence>
<dbReference type="Pfam" id="PF13206">
    <property type="entry name" value="VSG_B"/>
    <property type="match status" value="1"/>
</dbReference>
<comment type="function">
    <text evidence="1">VSG forms a coat on the surface of the parasite. The trypanosome evades the immune response of the host by expressing a series of antigenically distinct VSGs from an estimated 1000 VSG genes.</text>
</comment>
<dbReference type="EMBL" id="CAEQ01002738">
    <property type="protein sequence ID" value="CCD17508.1"/>
    <property type="molecule type" value="Genomic_DNA"/>
</dbReference>
<evidence type="ECO:0000256" key="7">
    <source>
        <dbReference type="ARBA" id="ARBA00023180"/>
    </source>
</evidence>
<dbReference type="AlphaFoldDB" id="F9WJK3"/>
<evidence type="ECO:0000313" key="11">
    <source>
        <dbReference type="Proteomes" id="UP000000702"/>
    </source>
</evidence>
<evidence type="ECO:0000256" key="4">
    <source>
        <dbReference type="ARBA" id="ARBA00022622"/>
    </source>
</evidence>
<protein>
    <submittedName>
        <fullName evidence="10">Variant surface glycoprotein</fullName>
    </submittedName>
</protein>
<dbReference type="Proteomes" id="UP000000702">
    <property type="component" value="Unassembled WGS sequence"/>
</dbReference>
<keyword evidence="3" id="KW-1003">Cell membrane</keyword>
<accession>F9WJK3</accession>
<dbReference type="GO" id="GO:0005886">
    <property type="term" value="C:plasma membrane"/>
    <property type="evidence" value="ECO:0007669"/>
    <property type="project" value="UniProtKB-SubCell"/>
</dbReference>
<keyword evidence="11" id="KW-1185">Reference proteome</keyword>
<reference evidence="11" key="1">
    <citation type="submission" date="2011-07" db="EMBL/GenBank/DDBJ databases">
        <title>Divergent evolution of antigenic variation in African trypanosomes.</title>
        <authorList>
            <person name="Jackson A.P."/>
            <person name="Berry A."/>
            <person name="Allison H.C."/>
            <person name="Burton P."/>
            <person name="Anderson J."/>
            <person name="Aslett M."/>
            <person name="Brown R."/>
            <person name="Corton N."/>
            <person name="Harris D."/>
            <person name="Hauser H."/>
            <person name="Gamble J."/>
            <person name="Gilderthorp R."/>
            <person name="McQuillan J."/>
            <person name="Quail M.A."/>
            <person name="Sanders M."/>
            <person name="Van Tonder A."/>
            <person name="Ginger M.L."/>
            <person name="Donelson J.E."/>
            <person name="Field M.C."/>
            <person name="Barry J.D."/>
            <person name="Berriman M."/>
            <person name="Hertz-Fowler C."/>
        </authorList>
    </citation>
    <scope>NUCLEOTIDE SEQUENCE [LARGE SCALE GENOMIC DNA]</scope>
    <source>
        <strain evidence="11">IL3000</strain>
    </source>
</reference>
<keyword evidence="5" id="KW-0732">Signal</keyword>
<feature type="domain" description="Trypanosome variant surface glycoprotein B-type N-terminal" evidence="9">
    <location>
        <begin position="23"/>
        <end position="243"/>
    </location>
</feature>
<name>F9WJK3_TRYCI</name>
<evidence type="ECO:0000256" key="8">
    <source>
        <dbReference type="ARBA" id="ARBA00023288"/>
    </source>
</evidence>
<evidence type="ECO:0000259" key="9">
    <source>
        <dbReference type="Pfam" id="PF13206"/>
    </source>
</evidence>
<comment type="caution">
    <text evidence="10">The sequence shown here is derived from an EMBL/GenBank/DDBJ whole genome shotgun (WGS) entry which is preliminary data.</text>
</comment>
<dbReference type="GO" id="GO:0098552">
    <property type="term" value="C:side of membrane"/>
    <property type="evidence" value="ECO:0007669"/>
    <property type="project" value="UniProtKB-KW"/>
</dbReference>
<evidence type="ECO:0000256" key="2">
    <source>
        <dbReference type="ARBA" id="ARBA00004609"/>
    </source>
</evidence>
<evidence type="ECO:0000256" key="6">
    <source>
        <dbReference type="ARBA" id="ARBA00023136"/>
    </source>
</evidence>
<keyword evidence="8" id="KW-0449">Lipoprotein</keyword>
<proteinExistence type="predicted"/>
<evidence type="ECO:0000256" key="5">
    <source>
        <dbReference type="ARBA" id="ARBA00022729"/>
    </source>
</evidence>
<evidence type="ECO:0000256" key="3">
    <source>
        <dbReference type="ARBA" id="ARBA00022475"/>
    </source>
</evidence>
<gene>
    <name evidence="10" type="ORF">TCIL3000_0_23250</name>
</gene>
<keyword evidence="6" id="KW-0472">Membrane</keyword>